<evidence type="ECO:0000313" key="1">
    <source>
        <dbReference type="EMBL" id="MFF0545826.1"/>
    </source>
</evidence>
<dbReference type="EMBL" id="JBIAMX010000016">
    <property type="protein sequence ID" value="MFF0545826.1"/>
    <property type="molecule type" value="Genomic_DNA"/>
</dbReference>
<name>A0ABW6PTS3_9NOCA</name>
<dbReference type="Gene3D" id="3.60.15.10">
    <property type="entry name" value="Ribonuclease Z/Hydroxyacylglutathione hydrolase-like"/>
    <property type="match status" value="1"/>
</dbReference>
<comment type="caution">
    <text evidence="1">The sequence shown here is derived from an EMBL/GenBank/DDBJ whole genome shotgun (WGS) entry which is preliminary data.</text>
</comment>
<proteinExistence type="predicted"/>
<dbReference type="PANTHER" id="PTHR43546:SF3">
    <property type="entry name" value="UPF0173 METAL-DEPENDENT HYDROLASE MJ1163"/>
    <property type="match status" value="1"/>
</dbReference>
<gene>
    <name evidence="1" type="ORF">ACFYTF_23595</name>
</gene>
<dbReference type="InterPro" id="IPR050114">
    <property type="entry name" value="UPF0173_UPF0282_UlaG_hydrolase"/>
</dbReference>
<keyword evidence="2" id="KW-1185">Reference proteome</keyword>
<sequence length="217" mass="22678">MTPIVISAPGHATVRLEAGEAVIVVDPGALAPDSAFTRVDAFLVTHDHEDHVDVERLAGALAATPGSRAWAPSTVVDRLRAAGAAGEQVEAVDRDTRFEAAGVAVRAIAGTHAAIHPAVPDLTNVAYLVADRLLHPGDAFPAVPDAPALEVMFLPVSGPWMRFADAADYVAALHPGIVVPIHDGDLNDVGRTLTDQLSGLLGDVRYERLSDGRTLTV</sequence>
<accession>A0ABW6PTS3</accession>
<dbReference type="InterPro" id="IPR036866">
    <property type="entry name" value="RibonucZ/Hydroxyglut_hydro"/>
</dbReference>
<dbReference type="SUPFAM" id="SSF56281">
    <property type="entry name" value="Metallo-hydrolase/oxidoreductase"/>
    <property type="match status" value="1"/>
</dbReference>
<dbReference type="PANTHER" id="PTHR43546">
    <property type="entry name" value="UPF0173 METAL-DEPENDENT HYDROLASE MJ1163-RELATED"/>
    <property type="match status" value="1"/>
</dbReference>
<dbReference type="RefSeq" id="WP_387702254.1">
    <property type="nucleotide sequence ID" value="NZ_JBIAMX010000016.1"/>
</dbReference>
<reference evidence="1 2" key="1">
    <citation type="submission" date="2024-10" db="EMBL/GenBank/DDBJ databases">
        <title>The Natural Products Discovery Center: Release of the First 8490 Sequenced Strains for Exploring Actinobacteria Biosynthetic Diversity.</title>
        <authorList>
            <person name="Kalkreuter E."/>
            <person name="Kautsar S.A."/>
            <person name="Yang D."/>
            <person name="Bader C.D."/>
            <person name="Teijaro C.N."/>
            <person name="Fluegel L."/>
            <person name="Davis C.M."/>
            <person name="Simpson J.R."/>
            <person name="Lauterbach L."/>
            <person name="Steele A.D."/>
            <person name="Gui C."/>
            <person name="Meng S."/>
            <person name="Li G."/>
            <person name="Viehrig K."/>
            <person name="Ye F."/>
            <person name="Su P."/>
            <person name="Kiefer A.F."/>
            <person name="Nichols A."/>
            <person name="Cepeda A.J."/>
            <person name="Yan W."/>
            <person name="Fan B."/>
            <person name="Jiang Y."/>
            <person name="Adhikari A."/>
            <person name="Zheng C.-J."/>
            <person name="Schuster L."/>
            <person name="Cowan T.M."/>
            <person name="Smanski M.J."/>
            <person name="Chevrette M.G."/>
            <person name="De Carvalho L.P.S."/>
            <person name="Shen B."/>
        </authorList>
    </citation>
    <scope>NUCLEOTIDE SEQUENCE [LARGE SCALE GENOMIC DNA]</scope>
    <source>
        <strain evidence="1 2">NPDC004045</strain>
    </source>
</reference>
<dbReference type="Proteomes" id="UP001601444">
    <property type="component" value="Unassembled WGS sequence"/>
</dbReference>
<evidence type="ECO:0000313" key="2">
    <source>
        <dbReference type="Proteomes" id="UP001601444"/>
    </source>
</evidence>
<protein>
    <submittedName>
        <fullName evidence="1">MBL fold metallo-hydrolase</fullName>
    </submittedName>
</protein>
<organism evidence="1 2">
    <name type="scientific">Nocardia thailandica</name>
    <dbReference type="NCBI Taxonomy" id="257275"/>
    <lineage>
        <taxon>Bacteria</taxon>
        <taxon>Bacillati</taxon>
        <taxon>Actinomycetota</taxon>
        <taxon>Actinomycetes</taxon>
        <taxon>Mycobacteriales</taxon>
        <taxon>Nocardiaceae</taxon>
        <taxon>Nocardia</taxon>
    </lineage>
</organism>
<dbReference type="Pfam" id="PF13483">
    <property type="entry name" value="Lactamase_B_3"/>
    <property type="match status" value="1"/>
</dbReference>